<name>A0A4U5P1G2_STECR</name>
<accession>A0A4U5P1G2</accession>
<feature type="transmembrane region" description="Helical" evidence="1">
    <location>
        <begin position="93"/>
        <end position="114"/>
    </location>
</feature>
<evidence type="ECO:0000256" key="1">
    <source>
        <dbReference type="SAM" id="Phobius"/>
    </source>
</evidence>
<dbReference type="OrthoDB" id="10528324at2759"/>
<feature type="transmembrane region" description="Helical" evidence="1">
    <location>
        <begin position="15"/>
        <end position="39"/>
    </location>
</feature>
<dbReference type="Gene3D" id="1.20.1070.10">
    <property type="entry name" value="Rhodopsin 7-helix transmembrane proteins"/>
    <property type="match status" value="1"/>
</dbReference>
<dbReference type="Proteomes" id="UP000298663">
    <property type="component" value="Unassembled WGS sequence"/>
</dbReference>
<protein>
    <recommendedName>
        <fullName evidence="4">G-protein coupled receptors family 1 profile domain-containing protein</fullName>
    </recommendedName>
</protein>
<proteinExistence type="predicted"/>
<feature type="transmembrane region" description="Helical" evidence="1">
    <location>
        <begin position="48"/>
        <end position="69"/>
    </location>
</feature>
<sequence>MTRAILTDKALSSVYFVYMGIAVFGLVTNTIFLMVCLCFKKLRTACRLYMAIAFADTVLCFAFLTTGYIRRRELEAKPTYVVYKSSSACAGEYNVALLTFGSLCPAFLTLYMGFERFLSVKSIWIWNMLRW</sequence>
<evidence type="ECO:0000313" key="3">
    <source>
        <dbReference type="Proteomes" id="UP000298663"/>
    </source>
</evidence>
<dbReference type="EMBL" id="AZBU02000003">
    <property type="protein sequence ID" value="TKR89772.1"/>
    <property type="molecule type" value="Genomic_DNA"/>
</dbReference>
<evidence type="ECO:0000313" key="2">
    <source>
        <dbReference type="EMBL" id="TKR89772.1"/>
    </source>
</evidence>
<comment type="caution">
    <text evidence="2">The sequence shown here is derived from an EMBL/GenBank/DDBJ whole genome shotgun (WGS) entry which is preliminary data.</text>
</comment>
<keyword evidence="1" id="KW-1133">Transmembrane helix</keyword>
<gene>
    <name evidence="2" type="ORF">L596_013824</name>
</gene>
<keyword evidence="3" id="KW-1185">Reference proteome</keyword>
<keyword evidence="1" id="KW-0472">Membrane</keyword>
<organism evidence="2 3">
    <name type="scientific">Steinernema carpocapsae</name>
    <name type="common">Entomopathogenic nematode</name>
    <dbReference type="NCBI Taxonomy" id="34508"/>
    <lineage>
        <taxon>Eukaryota</taxon>
        <taxon>Metazoa</taxon>
        <taxon>Ecdysozoa</taxon>
        <taxon>Nematoda</taxon>
        <taxon>Chromadorea</taxon>
        <taxon>Rhabditida</taxon>
        <taxon>Tylenchina</taxon>
        <taxon>Panagrolaimomorpha</taxon>
        <taxon>Strongyloidoidea</taxon>
        <taxon>Steinernematidae</taxon>
        <taxon>Steinernema</taxon>
    </lineage>
</organism>
<dbReference type="AlphaFoldDB" id="A0A4U5P1G2"/>
<keyword evidence="1" id="KW-0812">Transmembrane</keyword>
<evidence type="ECO:0008006" key="4">
    <source>
        <dbReference type="Google" id="ProtNLM"/>
    </source>
</evidence>
<reference evidence="2 3" key="2">
    <citation type="journal article" date="2019" name="G3 (Bethesda)">
        <title>Hybrid Assembly of the Genome of the Entomopathogenic Nematode Steinernema carpocapsae Identifies the X-Chromosome.</title>
        <authorList>
            <person name="Serra L."/>
            <person name="Macchietto M."/>
            <person name="Macias-Munoz A."/>
            <person name="McGill C.J."/>
            <person name="Rodriguez I.M."/>
            <person name="Rodriguez B."/>
            <person name="Murad R."/>
            <person name="Mortazavi A."/>
        </authorList>
    </citation>
    <scope>NUCLEOTIDE SEQUENCE [LARGE SCALE GENOMIC DNA]</scope>
    <source>
        <strain evidence="2 3">ALL</strain>
    </source>
</reference>
<reference evidence="2 3" key="1">
    <citation type="journal article" date="2015" name="Genome Biol.">
        <title>Comparative genomics of Steinernema reveals deeply conserved gene regulatory networks.</title>
        <authorList>
            <person name="Dillman A.R."/>
            <person name="Macchietto M."/>
            <person name="Porter C.F."/>
            <person name="Rogers A."/>
            <person name="Williams B."/>
            <person name="Antoshechkin I."/>
            <person name="Lee M.M."/>
            <person name="Goodwin Z."/>
            <person name="Lu X."/>
            <person name="Lewis E.E."/>
            <person name="Goodrich-Blair H."/>
            <person name="Stock S.P."/>
            <person name="Adams B.J."/>
            <person name="Sternberg P.W."/>
            <person name="Mortazavi A."/>
        </authorList>
    </citation>
    <scope>NUCLEOTIDE SEQUENCE [LARGE SCALE GENOMIC DNA]</scope>
    <source>
        <strain evidence="2 3">ALL</strain>
    </source>
</reference>